<keyword evidence="1" id="KW-0812">Transmembrane</keyword>
<evidence type="ECO:0000313" key="2">
    <source>
        <dbReference type="EMBL" id="CAI8770390.1"/>
    </source>
</evidence>
<proteinExistence type="predicted"/>
<evidence type="ECO:0000256" key="1">
    <source>
        <dbReference type="SAM" id="Phobius"/>
    </source>
</evidence>
<evidence type="ECO:0000313" key="3">
    <source>
        <dbReference type="Proteomes" id="UP001162030"/>
    </source>
</evidence>
<accession>A0ABN8WZ25</accession>
<feature type="transmembrane region" description="Helical" evidence="1">
    <location>
        <begin position="42"/>
        <end position="61"/>
    </location>
</feature>
<gene>
    <name evidence="2" type="ORF">MSZNOR_1020</name>
</gene>
<feature type="transmembrane region" description="Helical" evidence="1">
    <location>
        <begin position="12"/>
        <end position="30"/>
    </location>
</feature>
<keyword evidence="1" id="KW-0472">Membrane</keyword>
<organism evidence="2 3">
    <name type="scientific">Methylocaldum szegediense</name>
    <dbReference type="NCBI Taxonomy" id="73780"/>
    <lineage>
        <taxon>Bacteria</taxon>
        <taxon>Pseudomonadati</taxon>
        <taxon>Pseudomonadota</taxon>
        <taxon>Gammaproteobacteria</taxon>
        <taxon>Methylococcales</taxon>
        <taxon>Methylococcaceae</taxon>
        <taxon>Methylocaldum</taxon>
    </lineage>
</organism>
<keyword evidence="3" id="KW-1185">Reference proteome</keyword>
<protein>
    <recommendedName>
        <fullName evidence="4">Secreted protein</fullName>
    </recommendedName>
</protein>
<keyword evidence="1" id="KW-1133">Transmembrane helix</keyword>
<dbReference type="Proteomes" id="UP001162030">
    <property type="component" value="Chromosome"/>
</dbReference>
<evidence type="ECO:0008006" key="4">
    <source>
        <dbReference type="Google" id="ProtNLM"/>
    </source>
</evidence>
<sequence length="122" mass="13560">MPQLRTAKLPRFLIFSFVFIRLHGLAYKALCDLPQSGTVKTPSSLIFSFAIIRLHVLAYVVPGRCVLSARYLCRRPTVNCLPNFSGIAARNFSRSYSAGWAAPKPRTIFARNPSCGSREAVI</sequence>
<dbReference type="EMBL" id="OX458333">
    <property type="protein sequence ID" value="CAI8770390.1"/>
    <property type="molecule type" value="Genomic_DNA"/>
</dbReference>
<reference evidence="2 3" key="1">
    <citation type="submission" date="2023-03" db="EMBL/GenBank/DDBJ databases">
        <authorList>
            <person name="Pearce D."/>
        </authorList>
    </citation>
    <scope>NUCLEOTIDE SEQUENCE [LARGE SCALE GENOMIC DNA]</scope>
    <source>
        <strain evidence="2">Msz</strain>
    </source>
</reference>
<name>A0ABN8WZ25_9GAMM</name>